<dbReference type="OrthoDB" id="978at2759"/>
<gene>
    <name evidence="1" type="ORF">MUK42_11070</name>
</gene>
<organism evidence="1 2">
    <name type="scientific">Musa troglodytarum</name>
    <name type="common">fe'i banana</name>
    <dbReference type="NCBI Taxonomy" id="320322"/>
    <lineage>
        <taxon>Eukaryota</taxon>
        <taxon>Viridiplantae</taxon>
        <taxon>Streptophyta</taxon>
        <taxon>Embryophyta</taxon>
        <taxon>Tracheophyta</taxon>
        <taxon>Spermatophyta</taxon>
        <taxon>Magnoliopsida</taxon>
        <taxon>Liliopsida</taxon>
        <taxon>Zingiberales</taxon>
        <taxon>Musaceae</taxon>
        <taxon>Musa</taxon>
    </lineage>
</organism>
<proteinExistence type="predicted"/>
<evidence type="ECO:0000313" key="2">
    <source>
        <dbReference type="Proteomes" id="UP001055439"/>
    </source>
</evidence>
<dbReference type="AlphaFoldDB" id="A0A9E7GT67"/>
<reference evidence="1" key="1">
    <citation type="submission" date="2022-05" db="EMBL/GenBank/DDBJ databases">
        <title>The Musa troglodytarum L. genome provides insights into the mechanism of non-climacteric behaviour and enrichment of carotenoids.</title>
        <authorList>
            <person name="Wang J."/>
        </authorList>
    </citation>
    <scope>NUCLEOTIDE SEQUENCE</scope>
    <source>
        <tissue evidence="1">Leaf</tissue>
    </source>
</reference>
<accession>A0A9E7GT67</accession>
<evidence type="ECO:0000313" key="1">
    <source>
        <dbReference type="EMBL" id="URE20635.1"/>
    </source>
</evidence>
<keyword evidence="2" id="KW-1185">Reference proteome</keyword>
<protein>
    <submittedName>
        <fullName evidence="1">N2227-like protein</fullName>
    </submittedName>
</protein>
<sequence length="94" mass="11020">MDRRQHEEEVRVDEAAATTGQRRYSKLEEALEIKSLRRIISAYLKVKRNVTNVINLFLRSLIAYFHIVPKTESIPCSLLDNEEEPVIRIYDSMV</sequence>
<dbReference type="Proteomes" id="UP001055439">
    <property type="component" value="Chromosome 7"/>
</dbReference>
<name>A0A9E7GT67_9LILI</name>
<dbReference type="EMBL" id="CP097509">
    <property type="protein sequence ID" value="URE20635.1"/>
    <property type="molecule type" value="Genomic_DNA"/>
</dbReference>